<dbReference type="AlphaFoldDB" id="A0AAW0M7K5"/>
<proteinExistence type="predicted"/>
<dbReference type="GO" id="GO:0004386">
    <property type="term" value="F:helicase activity"/>
    <property type="evidence" value="ECO:0007669"/>
    <property type="project" value="UniProtKB-KW"/>
</dbReference>
<reference evidence="1 2" key="1">
    <citation type="journal article" date="2018" name="Sci. Data">
        <title>The draft genome sequence of cork oak.</title>
        <authorList>
            <person name="Ramos A.M."/>
            <person name="Usie A."/>
            <person name="Barbosa P."/>
            <person name="Barros P.M."/>
            <person name="Capote T."/>
            <person name="Chaves I."/>
            <person name="Simoes F."/>
            <person name="Abreu I."/>
            <person name="Carrasquinho I."/>
            <person name="Faro C."/>
            <person name="Guimaraes J.B."/>
            <person name="Mendonca D."/>
            <person name="Nobrega F."/>
            <person name="Rodrigues L."/>
            <person name="Saibo N.J.M."/>
            <person name="Varela M.C."/>
            <person name="Egas C."/>
            <person name="Matos J."/>
            <person name="Miguel C.M."/>
            <person name="Oliveira M.M."/>
            <person name="Ricardo C.P."/>
            <person name="Goncalves S."/>
        </authorList>
    </citation>
    <scope>NUCLEOTIDE SEQUENCE [LARGE SCALE GENOMIC DNA]</scope>
    <source>
        <strain evidence="2">cv. HL8</strain>
    </source>
</reference>
<keyword evidence="1" id="KW-0347">Helicase</keyword>
<protein>
    <submittedName>
        <fullName evidence="1">Atp-dependent rna helicase deah12</fullName>
    </submittedName>
</protein>
<keyword evidence="1" id="KW-0378">Hydrolase</keyword>
<sequence>MQALAGLSRVVAKRRRRSPADAVQAVVNLWDSRFEGVHCDVPCLARNHQDANSAAGELEDRLRALFADRVDRLTEGEEVKKWRKKLQSTLDEINGVSYLLGRPNNPGVCQQLCDKKKGLSAERDLIGKRLGEFKSAMNCIQAHLEGNKDEVEGVQVLKFGASFDWNRIYCLISRERRRLEDGLPIYAYRRDILQQIHLQQLEPSLDV</sequence>
<evidence type="ECO:0000313" key="1">
    <source>
        <dbReference type="EMBL" id="KAK7859064.1"/>
    </source>
</evidence>
<keyword evidence="1" id="KW-0547">Nucleotide-binding</keyword>
<name>A0AAW0M7K5_QUESU</name>
<organism evidence="1 2">
    <name type="scientific">Quercus suber</name>
    <name type="common">Cork oak</name>
    <dbReference type="NCBI Taxonomy" id="58331"/>
    <lineage>
        <taxon>Eukaryota</taxon>
        <taxon>Viridiplantae</taxon>
        <taxon>Streptophyta</taxon>
        <taxon>Embryophyta</taxon>
        <taxon>Tracheophyta</taxon>
        <taxon>Spermatophyta</taxon>
        <taxon>Magnoliopsida</taxon>
        <taxon>eudicotyledons</taxon>
        <taxon>Gunneridae</taxon>
        <taxon>Pentapetalae</taxon>
        <taxon>rosids</taxon>
        <taxon>fabids</taxon>
        <taxon>Fagales</taxon>
        <taxon>Fagaceae</taxon>
        <taxon>Quercus</taxon>
    </lineage>
</organism>
<gene>
    <name evidence="1" type="ORF">CFP56_008756</name>
</gene>
<dbReference type="Proteomes" id="UP000237347">
    <property type="component" value="Unassembled WGS sequence"/>
</dbReference>
<keyword evidence="1" id="KW-0067">ATP-binding</keyword>
<comment type="caution">
    <text evidence="1">The sequence shown here is derived from an EMBL/GenBank/DDBJ whole genome shotgun (WGS) entry which is preliminary data.</text>
</comment>
<accession>A0AAW0M7K5</accession>
<dbReference type="EMBL" id="PKMF04000015">
    <property type="protein sequence ID" value="KAK7859064.1"/>
    <property type="molecule type" value="Genomic_DNA"/>
</dbReference>
<evidence type="ECO:0000313" key="2">
    <source>
        <dbReference type="Proteomes" id="UP000237347"/>
    </source>
</evidence>
<keyword evidence="2" id="KW-1185">Reference proteome</keyword>